<gene>
    <name evidence="2" type="ORF">AVEN_20098_1</name>
</gene>
<evidence type="ECO:0000313" key="2">
    <source>
        <dbReference type="EMBL" id="GBO27386.1"/>
    </source>
</evidence>
<organism evidence="2 3">
    <name type="scientific">Araneus ventricosus</name>
    <name type="common">Orbweaver spider</name>
    <name type="synonym">Epeira ventricosa</name>
    <dbReference type="NCBI Taxonomy" id="182803"/>
    <lineage>
        <taxon>Eukaryota</taxon>
        <taxon>Metazoa</taxon>
        <taxon>Ecdysozoa</taxon>
        <taxon>Arthropoda</taxon>
        <taxon>Chelicerata</taxon>
        <taxon>Arachnida</taxon>
        <taxon>Araneae</taxon>
        <taxon>Araneomorphae</taxon>
        <taxon>Entelegynae</taxon>
        <taxon>Araneoidea</taxon>
        <taxon>Araneidae</taxon>
        <taxon>Araneus</taxon>
    </lineage>
</organism>
<comment type="caution">
    <text evidence="2">The sequence shown here is derived from an EMBL/GenBank/DDBJ whole genome shotgun (WGS) entry which is preliminary data.</text>
</comment>
<accession>A0A4Y2VSY6</accession>
<protein>
    <submittedName>
        <fullName evidence="2">Uncharacterized protein</fullName>
    </submittedName>
</protein>
<feature type="transmembrane region" description="Helical" evidence="1">
    <location>
        <begin position="64"/>
        <end position="80"/>
    </location>
</feature>
<keyword evidence="1" id="KW-0472">Membrane</keyword>
<dbReference type="Proteomes" id="UP000499080">
    <property type="component" value="Unassembled WGS sequence"/>
</dbReference>
<keyword evidence="1" id="KW-1133">Transmembrane helix</keyword>
<evidence type="ECO:0000256" key="1">
    <source>
        <dbReference type="SAM" id="Phobius"/>
    </source>
</evidence>
<feature type="non-terminal residue" evidence="2">
    <location>
        <position position="81"/>
    </location>
</feature>
<proteinExistence type="predicted"/>
<reference evidence="2 3" key="1">
    <citation type="journal article" date="2019" name="Sci. Rep.">
        <title>Orb-weaving spider Araneus ventricosus genome elucidates the spidroin gene catalogue.</title>
        <authorList>
            <person name="Kono N."/>
            <person name="Nakamura H."/>
            <person name="Ohtoshi R."/>
            <person name="Moran D.A.P."/>
            <person name="Shinohara A."/>
            <person name="Yoshida Y."/>
            <person name="Fujiwara M."/>
            <person name="Mori M."/>
            <person name="Tomita M."/>
            <person name="Arakawa K."/>
        </authorList>
    </citation>
    <scope>NUCLEOTIDE SEQUENCE [LARGE SCALE GENOMIC DNA]</scope>
</reference>
<dbReference type="AlphaFoldDB" id="A0A4Y2VSY6"/>
<keyword evidence="3" id="KW-1185">Reference proteome</keyword>
<dbReference type="EMBL" id="BGPR01050377">
    <property type="protein sequence ID" value="GBO27386.1"/>
    <property type="molecule type" value="Genomic_DNA"/>
</dbReference>
<name>A0A4Y2VSY6_ARAVE</name>
<keyword evidence="1" id="KW-0812">Transmembrane</keyword>
<evidence type="ECO:0000313" key="3">
    <source>
        <dbReference type="Proteomes" id="UP000499080"/>
    </source>
</evidence>
<sequence length="81" mass="8917">MFSAHSQNLPYGSSSFWLWLAPICAERRQVPRPLAIAANTCVDVPSSVVVFGLPDLLVSVAKPVLLYFVISFATVSWFIAF</sequence>